<dbReference type="PANTHER" id="PTHR34289">
    <property type="entry name" value="PROTEIN, PUTATIVE (DUF819)-RELATED"/>
    <property type="match status" value="1"/>
</dbReference>
<sequence length="382" mass="40173">MIHTVWPYLALLLSIAGLFPMLERRFGWRLFSVMPPIVMVYLCVTGLSVAGLWQINPEIQGAQKALIGQAIPAMLFLLMINCDLRAIFALGPRVLAVFFSTTLCLFVAFIATYLIFRHVLPETGWQPLAALSGSWVGGSANLVAVKEAIGMSDNALAMALFTDALCYSVWVAVLFSVARLAPAFNRWTKAKAAGDIVAAVPAPRGPVTPDAVLLWLGLALAVGVVSSWIAGLIPDSDFLSKTSWTIIFATVAGLIVAHTPLSKFPGAGPIASALLIFVVAVLASQSNFEGIAAAPWYIACGLSILLIHATLLVLMAKLFHFDLHLCGISSLAHVGGVAATPVLAAAYSPALVPVGVLLALLGYILGTGFGLLMASILSSLAP</sequence>
<protein>
    <submittedName>
        <fullName evidence="2">Membrane protein</fullName>
    </submittedName>
</protein>
<reference evidence="2 3" key="1">
    <citation type="submission" date="2021-03" db="EMBL/GenBank/DDBJ databases">
        <title>Complete Genome Sequences of Two Lysobacter Strains Isolated from Sea Water (Lysobacter caseinilyticus) and Soil (Lysobacter helvus) in South Korea.</title>
        <authorList>
            <person name="Watanabe Y."/>
            <person name="Arakawa K."/>
        </authorList>
    </citation>
    <scope>NUCLEOTIDE SEQUENCE [LARGE SCALE GENOMIC DNA]</scope>
    <source>
        <strain evidence="2 3">KVB24</strain>
    </source>
</reference>
<dbReference type="Pfam" id="PF05684">
    <property type="entry name" value="DUF819"/>
    <property type="match status" value="1"/>
</dbReference>
<evidence type="ECO:0000256" key="1">
    <source>
        <dbReference type="SAM" id="Phobius"/>
    </source>
</evidence>
<evidence type="ECO:0000313" key="2">
    <source>
        <dbReference type="EMBL" id="BCT93242.1"/>
    </source>
</evidence>
<dbReference type="PANTHER" id="PTHR34289:SF8">
    <property type="entry name" value="DUF819 DOMAIN-CONTAINING PROTEIN"/>
    <property type="match status" value="1"/>
</dbReference>
<feature type="transmembrane region" description="Helical" evidence="1">
    <location>
        <begin position="6"/>
        <end position="22"/>
    </location>
</feature>
<organism evidence="2 3">
    <name type="scientific">Noviluteimonas caseinilytica</name>
    <dbReference type="NCBI Taxonomy" id="2675101"/>
    <lineage>
        <taxon>Bacteria</taxon>
        <taxon>Pseudomonadati</taxon>
        <taxon>Pseudomonadota</taxon>
        <taxon>Gammaproteobacteria</taxon>
        <taxon>Lysobacterales</taxon>
        <taxon>Lysobacteraceae</taxon>
        <taxon>Noviluteimonas</taxon>
    </lineage>
</organism>
<feature type="transmembrane region" description="Helical" evidence="1">
    <location>
        <begin position="212"/>
        <end position="232"/>
    </location>
</feature>
<feature type="transmembrane region" description="Helical" evidence="1">
    <location>
        <begin position="157"/>
        <end position="178"/>
    </location>
</feature>
<feature type="transmembrane region" description="Helical" evidence="1">
    <location>
        <begin position="328"/>
        <end position="347"/>
    </location>
</feature>
<evidence type="ECO:0000313" key="3">
    <source>
        <dbReference type="Proteomes" id="UP000681317"/>
    </source>
</evidence>
<dbReference type="EMBL" id="AP024545">
    <property type="protein sequence ID" value="BCT93242.1"/>
    <property type="molecule type" value="Genomic_DNA"/>
</dbReference>
<dbReference type="RefSeq" id="WP_213434179.1">
    <property type="nucleotide sequence ID" value="NZ_AP024545.1"/>
</dbReference>
<proteinExistence type="predicted"/>
<dbReference type="InterPro" id="IPR008537">
    <property type="entry name" value="DUF819"/>
</dbReference>
<keyword evidence="1" id="KW-0812">Transmembrane</keyword>
<accession>A0ABM7Q781</accession>
<keyword evidence="1" id="KW-0472">Membrane</keyword>
<feature type="transmembrane region" description="Helical" evidence="1">
    <location>
        <begin position="34"/>
        <end position="53"/>
    </location>
</feature>
<dbReference type="Proteomes" id="UP000681317">
    <property type="component" value="Chromosome"/>
</dbReference>
<feature type="transmembrane region" description="Helical" evidence="1">
    <location>
        <begin position="65"/>
        <end position="82"/>
    </location>
</feature>
<feature type="transmembrane region" description="Helical" evidence="1">
    <location>
        <begin position="244"/>
        <end position="261"/>
    </location>
</feature>
<feature type="transmembrane region" description="Helical" evidence="1">
    <location>
        <begin position="267"/>
        <end position="284"/>
    </location>
</feature>
<name>A0ABM7Q781_9GAMM</name>
<feature type="transmembrane region" description="Helical" evidence="1">
    <location>
        <begin position="354"/>
        <end position="377"/>
    </location>
</feature>
<feature type="transmembrane region" description="Helical" evidence="1">
    <location>
        <begin position="296"/>
        <end position="316"/>
    </location>
</feature>
<keyword evidence="3" id="KW-1185">Reference proteome</keyword>
<feature type="transmembrane region" description="Helical" evidence="1">
    <location>
        <begin position="94"/>
        <end position="116"/>
    </location>
</feature>
<gene>
    <name evidence="2" type="ORF">LYSCAS_22660</name>
</gene>
<keyword evidence="1" id="KW-1133">Transmembrane helix</keyword>